<dbReference type="GO" id="GO:0004842">
    <property type="term" value="F:ubiquitin-protein transferase activity"/>
    <property type="evidence" value="ECO:0007669"/>
    <property type="project" value="InterPro"/>
</dbReference>
<dbReference type="Gene3D" id="3.90.1750.10">
    <property type="entry name" value="Hect, E3 ligase catalytic domains"/>
    <property type="match status" value="1"/>
</dbReference>
<dbReference type="Proteomes" id="UP000472276">
    <property type="component" value="Unassembled WGS sequence"/>
</dbReference>
<evidence type="ECO:0008006" key="3">
    <source>
        <dbReference type="Google" id="ProtNLM"/>
    </source>
</evidence>
<sequence length="702" mass="78020">MEDSGGASAAQEPKTAIEKAILNLVGILSTSQSDIRSGTATTSVTATVPQQTPRVSTQIEMQRSFPAMFQRRQSKGKRPFPAPSNVIHAVRNIQLQFCLLPDSTTKTPKNEIRLLQAGLGRRTLSIADNADHEEITIALHEEYPKMKALTGGWLLYKAGGGSGQRNLSLVSQGTQGYTAKTLKMATNNGKNTLYIVPLQEKIDTTPLPHDAAEFSKMPKSQCKTCGVTMPLQLLVCHVENCVQEAACESMTDQAHQNEVQLEPSCPVCGNRYPPDDLVLHASTCGDREVDDLHHTAHEFRDTLLNFAAEMNTDIPANNKEVEQWKKASDPQDAAVLFKRHLLKEKEENPTITAIIDIRQDQTSQSREIIAFYKRPQIDWAGPFRCSLQGDTAVGTGVQRHFFSMAMLKLQHGFNIHSGAANMTLLFEGQENHLVPSTSQILADSDLFVVAGRMIGHSFLNDGPRLHGLSKAIIHMLVHADRDTVTVQLDDVPDLDIRSTICMLDGNKHLTEQQKDDINNLAISWDLPPVSAENRRWLFQQLLHHAVIGRTKRKTKHIRKGLKDTGLLTMLQQRPDTASVVFPQHEDSILTAQAVLSHIVWPGDEGDDEDDDDPPYPLSIQMQTVGFLKTYIETATPFQLSQLMRFWVGWEIPTGTMKVEVVKADYLISSTCFGTLRVPGHFHEYNVFSKHVDDCIATCATGF</sequence>
<organism evidence="1 2">
    <name type="scientific">Oreochromis aureus</name>
    <name type="common">Israeli tilapia</name>
    <name type="synonym">Chromis aureus</name>
    <dbReference type="NCBI Taxonomy" id="47969"/>
    <lineage>
        <taxon>Eukaryota</taxon>
        <taxon>Metazoa</taxon>
        <taxon>Chordata</taxon>
        <taxon>Craniata</taxon>
        <taxon>Vertebrata</taxon>
        <taxon>Euteleostomi</taxon>
        <taxon>Actinopterygii</taxon>
        <taxon>Neopterygii</taxon>
        <taxon>Teleostei</taxon>
        <taxon>Neoteleostei</taxon>
        <taxon>Acanthomorphata</taxon>
        <taxon>Ovalentaria</taxon>
        <taxon>Cichlomorphae</taxon>
        <taxon>Cichliformes</taxon>
        <taxon>Cichlidae</taxon>
        <taxon>African cichlids</taxon>
        <taxon>Pseudocrenilabrinae</taxon>
        <taxon>Oreochromini</taxon>
        <taxon>Oreochromis</taxon>
    </lineage>
</organism>
<dbReference type="AlphaFoldDB" id="A0AAZ1WZY9"/>
<accession>A0AAZ1WZY9</accession>
<gene>
    <name evidence="1" type="primary">LOC116314048</name>
</gene>
<evidence type="ECO:0000313" key="1">
    <source>
        <dbReference type="Ensembl" id="ENSOABP00000061033.1"/>
    </source>
</evidence>
<proteinExistence type="predicted"/>
<dbReference type="SUPFAM" id="SSF56204">
    <property type="entry name" value="Hect, E3 ligase catalytic domain"/>
    <property type="match status" value="1"/>
</dbReference>
<evidence type="ECO:0000313" key="2">
    <source>
        <dbReference type="Proteomes" id="UP000472276"/>
    </source>
</evidence>
<reference evidence="1" key="3">
    <citation type="submission" date="2025-09" db="UniProtKB">
        <authorList>
            <consortium name="Ensembl"/>
        </authorList>
    </citation>
    <scope>IDENTIFICATION</scope>
</reference>
<dbReference type="InterPro" id="IPR035983">
    <property type="entry name" value="Hect_E3_ubiquitin_ligase"/>
</dbReference>
<keyword evidence="2" id="KW-1185">Reference proteome</keyword>
<reference evidence="1" key="2">
    <citation type="submission" date="2025-08" db="UniProtKB">
        <authorList>
            <consortium name="Ensembl"/>
        </authorList>
    </citation>
    <scope>IDENTIFICATION</scope>
</reference>
<protein>
    <recommendedName>
        <fullName evidence="3">HECT domain-containing protein</fullName>
    </recommendedName>
</protein>
<reference evidence="2" key="1">
    <citation type="submission" date="2020-03" db="EMBL/GenBank/DDBJ databases">
        <title>Evolution of repeat sequences and sex chromosomes of tilapia species revealed by chromosome-level genomes.</title>
        <authorList>
            <person name="Xu L."/>
            <person name="Tao W."/>
            <person name="Wang D."/>
            <person name="Zhou Q."/>
        </authorList>
    </citation>
    <scope>NUCLEOTIDE SEQUENCE [LARGE SCALE GENOMIC DNA]</scope>
    <source>
        <strain evidence="2">Israel</strain>
    </source>
</reference>
<dbReference type="Ensembl" id="ENSOABT00000083082.1">
    <property type="protein sequence ID" value="ENSOABP00000061033.1"/>
    <property type="gene ID" value="ENSOABG00000037492.1"/>
</dbReference>
<name>A0AAZ1WZY9_OREAU</name>